<feature type="region of interest" description="Disordered" evidence="1">
    <location>
        <begin position="233"/>
        <end position="262"/>
    </location>
</feature>
<evidence type="ECO:0000313" key="2">
    <source>
        <dbReference type="EMBL" id="RXW15698.1"/>
    </source>
</evidence>
<feature type="compositionally biased region" description="Basic and acidic residues" evidence="1">
    <location>
        <begin position="241"/>
        <end position="255"/>
    </location>
</feature>
<sequence length="262" mass="30411">MEEWGLYIPYFTNLEWIALWVRPIDTLARYHTFLRQWFLKFNSERLAVVVIMHRNWWFDCRTEVLCMWSLENEALTTPNDLHLVTILSEVDELAPESSLYDAAEGTFLNEGEEAELYEDEVEAYEGEVYDDEACDEEYAEGLLSVSEINQRLNWANEMTSALPCRLVDHNNEEEELDEDDVQVQVEAHEGEVYDDEVYDEEYPAGLLSASEIKQHILDWANEMTSAPPCRLTDDISQTRNSNEHKGGTSGDHEVTHMPSLFE</sequence>
<dbReference type="AlphaFoldDB" id="A0A4V1Q2N4"/>
<reference evidence="2 3" key="1">
    <citation type="submission" date="2019-01" db="EMBL/GenBank/DDBJ databases">
        <title>Draft genome sequence of Psathyrella aberdarensis IHI B618.</title>
        <authorList>
            <person name="Buettner E."/>
            <person name="Kellner H."/>
        </authorList>
    </citation>
    <scope>NUCLEOTIDE SEQUENCE [LARGE SCALE GENOMIC DNA]</scope>
    <source>
        <strain evidence="2 3">IHI B618</strain>
    </source>
</reference>
<evidence type="ECO:0000313" key="3">
    <source>
        <dbReference type="Proteomes" id="UP000290288"/>
    </source>
</evidence>
<protein>
    <submittedName>
        <fullName evidence="2">Uncharacterized protein</fullName>
    </submittedName>
</protein>
<organism evidence="2 3">
    <name type="scientific">Candolleomyces aberdarensis</name>
    <dbReference type="NCBI Taxonomy" id="2316362"/>
    <lineage>
        <taxon>Eukaryota</taxon>
        <taxon>Fungi</taxon>
        <taxon>Dikarya</taxon>
        <taxon>Basidiomycota</taxon>
        <taxon>Agaricomycotina</taxon>
        <taxon>Agaricomycetes</taxon>
        <taxon>Agaricomycetidae</taxon>
        <taxon>Agaricales</taxon>
        <taxon>Agaricineae</taxon>
        <taxon>Psathyrellaceae</taxon>
        <taxon>Candolleomyces</taxon>
    </lineage>
</organism>
<evidence type="ECO:0000256" key="1">
    <source>
        <dbReference type="SAM" id="MobiDB-lite"/>
    </source>
</evidence>
<dbReference type="EMBL" id="SDEE01000522">
    <property type="protein sequence ID" value="RXW15698.1"/>
    <property type="molecule type" value="Genomic_DNA"/>
</dbReference>
<comment type="caution">
    <text evidence="2">The sequence shown here is derived from an EMBL/GenBank/DDBJ whole genome shotgun (WGS) entry which is preliminary data.</text>
</comment>
<proteinExistence type="predicted"/>
<gene>
    <name evidence="2" type="ORF">EST38_g10154</name>
</gene>
<keyword evidence="3" id="KW-1185">Reference proteome</keyword>
<name>A0A4V1Q2N4_9AGAR</name>
<accession>A0A4V1Q2N4</accession>
<dbReference type="Proteomes" id="UP000290288">
    <property type="component" value="Unassembled WGS sequence"/>
</dbReference>